<reference evidence="4" key="1">
    <citation type="journal article" date="2019" name="Int. J. Syst. Evol. Microbiol.">
        <title>The Global Catalogue of Microorganisms (GCM) 10K type strain sequencing project: providing services to taxonomists for standard genome sequencing and annotation.</title>
        <authorList>
            <consortium name="The Broad Institute Genomics Platform"/>
            <consortium name="The Broad Institute Genome Sequencing Center for Infectious Disease"/>
            <person name="Wu L."/>
            <person name="Ma J."/>
        </authorList>
    </citation>
    <scope>NUCLEOTIDE SEQUENCE [LARGE SCALE GENOMIC DNA]</scope>
    <source>
        <strain evidence="4">JCM 3115</strain>
    </source>
</reference>
<name>A0ABQ2RAW4_9ACTN</name>
<feature type="compositionally biased region" description="Polar residues" evidence="1">
    <location>
        <begin position="75"/>
        <end position="85"/>
    </location>
</feature>
<evidence type="ECO:0000256" key="1">
    <source>
        <dbReference type="SAM" id="MobiDB-lite"/>
    </source>
</evidence>
<dbReference type="Pfam" id="PF04149">
    <property type="entry name" value="DUF397"/>
    <property type="match status" value="1"/>
</dbReference>
<dbReference type="EMBL" id="BMQJ01000018">
    <property type="protein sequence ID" value="GGQ22660.1"/>
    <property type="molecule type" value="Genomic_DNA"/>
</dbReference>
<keyword evidence="4" id="KW-1185">Reference proteome</keyword>
<sequence>MNADEMLSSIDSPFSSSWNLKVKLEKAQCVEVAQSDACPTVPVRDSKNPTGPVVTIGADACEQPSPAPRGGGASNLVTGPRNWSR</sequence>
<evidence type="ECO:0000313" key="3">
    <source>
        <dbReference type="EMBL" id="GGQ22660.1"/>
    </source>
</evidence>
<proteinExistence type="predicted"/>
<accession>A0ABQ2RAW4</accession>
<organism evidence="3 4">
    <name type="scientific">Streptosporangium pseudovulgare</name>
    <dbReference type="NCBI Taxonomy" id="35765"/>
    <lineage>
        <taxon>Bacteria</taxon>
        <taxon>Bacillati</taxon>
        <taxon>Actinomycetota</taxon>
        <taxon>Actinomycetes</taxon>
        <taxon>Streptosporangiales</taxon>
        <taxon>Streptosporangiaceae</taxon>
        <taxon>Streptosporangium</taxon>
    </lineage>
</organism>
<evidence type="ECO:0000259" key="2">
    <source>
        <dbReference type="Pfam" id="PF04149"/>
    </source>
</evidence>
<evidence type="ECO:0000313" key="4">
    <source>
        <dbReference type="Proteomes" id="UP000611554"/>
    </source>
</evidence>
<feature type="region of interest" description="Disordered" evidence="1">
    <location>
        <begin position="61"/>
        <end position="85"/>
    </location>
</feature>
<dbReference type="InterPro" id="IPR007278">
    <property type="entry name" value="DUF397"/>
</dbReference>
<gene>
    <name evidence="3" type="ORF">GCM10010140_61240</name>
</gene>
<feature type="domain" description="DUF397" evidence="2">
    <location>
        <begin position="27"/>
        <end position="60"/>
    </location>
</feature>
<protein>
    <recommendedName>
        <fullName evidence="2">DUF397 domain-containing protein</fullName>
    </recommendedName>
</protein>
<comment type="caution">
    <text evidence="3">The sequence shown here is derived from an EMBL/GenBank/DDBJ whole genome shotgun (WGS) entry which is preliminary data.</text>
</comment>
<dbReference type="Proteomes" id="UP000611554">
    <property type="component" value="Unassembled WGS sequence"/>
</dbReference>